<dbReference type="PROSITE" id="PS50075">
    <property type="entry name" value="CARRIER"/>
    <property type="match status" value="1"/>
</dbReference>
<dbReference type="InterPro" id="IPR009081">
    <property type="entry name" value="PP-bd_ACP"/>
</dbReference>
<gene>
    <name evidence="2" type="ORF">CryarDRAFT_3922</name>
</gene>
<evidence type="ECO:0000313" key="2">
    <source>
        <dbReference type="EMBL" id="EXG82722.1"/>
    </source>
</evidence>
<sequence length="106" mass="11197">MDATESTVARIWTDLGLLPTSADDDFFALGGQSLTLVRFLARVREELGLELPVDALFESDLTVRAAANVVTTARLDSADADELARALAELDGMSEAELSALLAEGG</sequence>
<dbReference type="Proteomes" id="UP000021053">
    <property type="component" value="Unassembled WGS sequence"/>
</dbReference>
<accession>A0A010ZZR7</accession>
<dbReference type="Gene3D" id="1.10.1200.10">
    <property type="entry name" value="ACP-like"/>
    <property type="match status" value="1"/>
</dbReference>
<dbReference type="SUPFAM" id="SSF47336">
    <property type="entry name" value="ACP-like"/>
    <property type="match status" value="1"/>
</dbReference>
<dbReference type="OrthoDB" id="518159at2"/>
<protein>
    <submittedName>
        <fullName evidence="2">Phosphopantetheine-binding protein</fullName>
    </submittedName>
</protein>
<evidence type="ECO:0000259" key="1">
    <source>
        <dbReference type="PROSITE" id="PS50075"/>
    </source>
</evidence>
<organism evidence="2 3">
    <name type="scientific">Cryptosporangium arvum DSM 44712</name>
    <dbReference type="NCBI Taxonomy" id="927661"/>
    <lineage>
        <taxon>Bacteria</taxon>
        <taxon>Bacillati</taxon>
        <taxon>Actinomycetota</taxon>
        <taxon>Actinomycetes</taxon>
        <taxon>Cryptosporangiales</taxon>
        <taxon>Cryptosporangiaceae</taxon>
        <taxon>Cryptosporangium</taxon>
    </lineage>
</organism>
<evidence type="ECO:0000313" key="3">
    <source>
        <dbReference type="Proteomes" id="UP000021053"/>
    </source>
</evidence>
<dbReference type="EMBL" id="JFBT01000001">
    <property type="protein sequence ID" value="EXG82722.1"/>
    <property type="molecule type" value="Genomic_DNA"/>
</dbReference>
<proteinExistence type="predicted"/>
<dbReference type="AlphaFoldDB" id="A0A010ZZR7"/>
<dbReference type="HOGENOM" id="CLU_2218697_0_0_11"/>
<keyword evidence="3" id="KW-1185">Reference proteome</keyword>
<dbReference type="InterPro" id="IPR036736">
    <property type="entry name" value="ACP-like_sf"/>
</dbReference>
<dbReference type="RefSeq" id="WP_035852654.1">
    <property type="nucleotide sequence ID" value="NZ_KK073874.1"/>
</dbReference>
<feature type="domain" description="Carrier" evidence="1">
    <location>
        <begin position="1"/>
        <end position="74"/>
    </location>
</feature>
<comment type="caution">
    <text evidence="2">The sequence shown here is derived from an EMBL/GenBank/DDBJ whole genome shotgun (WGS) entry which is preliminary data.</text>
</comment>
<dbReference type="PATRIC" id="fig|927661.3.peg.3891"/>
<name>A0A010ZZR7_9ACTN</name>
<reference evidence="2 3" key="1">
    <citation type="submission" date="2013-07" db="EMBL/GenBank/DDBJ databases">
        <authorList>
            <consortium name="DOE Joint Genome Institute"/>
            <person name="Eisen J."/>
            <person name="Huntemann M."/>
            <person name="Han J."/>
            <person name="Chen A."/>
            <person name="Kyrpides N."/>
            <person name="Mavromatis K."/>
            <person name="Markowitz V."/>
            <person name="Palaniappan K."/>
            <person name="Ivanova N."/>
            <person name="Schaumberg A."/>
            <person name="Pati A."/>
            <person name="Liolios K."/>
            <person name="Nordberg H.P."/>
            <person name="Cantor M.N."/>
            <person name="Hua S.X."/>
            <person name="Woyke T."/>
        </authorList>
    </citation>
    <scope>NUCLEOTIDE SEQUENCE [LARGE SCALE GENOMIC DNA]</scope>
    <source>
        <strain evidence="2 3">DSM 44712</strain>
    </source>
</reference>
<dbReference type="Pfam" id="PF00550">
    <property type="entry name" value="PP-binding"/>
    <property type="match status" value="1"/>
</dbReference>